<dbReference type="InterPro" id="IPR014937">
    <property type="entry name" value="DUF1810"/>
</dbReference>
<protein>
    <submittedName>
        <fullName evidence="1">DUF1810 domain-containing protein</fullName>
    </submittedName>
</protein>
<dbReference type="InterPro" id="IPR036287">
    <property type="entry name" value="Rv1873-like_sf"/>
</dbReference>
<accession>A0A4Y7XBZ9</accession>
<dbReference type="Proteomes" id="UP000297834">
    <property type="component" value="Unassembled WGS sequence"/>
</dbReference>
<dbReference type="EMBL" id="SNTY01000036">
    <property type="protein sequence ID" value="TEU25600.1"/>
    <property type="molecule type" value="Genomic_DNA"/>
</dbReference>
<reference evidence="1 2" key="1">
    <citation type="submission" date="2019-03" db="EMBL/GenBank/DDBJ databases">
        <title>Alkanindiges illinoisensis: a potential pathogenic isolated from ascites of a gastric cancer patient with abdominal metastasis.</title>
        <authorList>
            <person name="Hu X."/>
            <person name="Yang B."/>
            <person name="Yan X."/>
            <person name="Lin L."/>
            <person name="Zhao H."/>
            <person name="Zhou F."/>
            <person name="Su B."/>
            <person name="Chen J."/>
            <person name="Rui Y."/>
            <person name="Wang Q."/>
            <person name="Zheng L."/>
        </authorList>
    </citation>
    <scope>NUCLEOTIDE SEQUENCE [LARGE SCALE GENOMIC DNA]</scope>
    <source>
        <strain evidence="1 2">NFYY 23406</strain>
    </source>
</reference>
<name>A0A4Y7XBZ9_9GAMM</name>
<sequence length="138" mass="15562">MTDSLNRFVEAQDASYEMALREIQNGRKQSHWMWYIFPQLRGLGHSSTSVYFGIRDRAEAQDYLNHPVLGPRLQQITKAVLDSGQSVLSLFGSIDALKFSSCMTLFAAITDENSVFAEALSRITATDQKTLKMLHLTD</sequence>
<organism evidence="1 2">
    <name type="scientific">Alkanindiges illinoisensis</name>
    <dbReference type="NCBI Taxonomy" id="197183"/>
    <lineage>
        <taxon>Bacteria</taxon>
        <taxon>Pseudomonadati</taxon>
        <taxon>Pseudomonadota</taxon>
        <taxon>Gammaproteobacteria</taxon>
        <taxon>Moraxellales</taxon>
        <taxon>Moraxellaceae</taxon>
        <taxon>Alkanindiges</taxon>
    </lineage>
</organism>
<dbReference type="Pfam" id="PF08837">
    <property type="entry name" value="DUF1810"/>
    <property type="match status" value="1"/>
</dbReference>
<proteinExistence type="predicted"/>
<dbReference type="AlphaFoldDB" id="A0A4Y7XBZ9"/>
<dbReference type="RefSeq" id="WP_134244750.1">
    <property type="nucleotide sequence ID" value="NZ_SNTY01000036.1"/>
</dbReference>
<dbReference type="OrthoDB" id="9801870at2"/>
<dbReference type="STRING" id="1120977.GCA_000619845_02172"/>
<evidence type="ECO:0000313" key="1">
    <source>
        <dbReference type="EMBL" id="TEU25600.1"/>
    </source>
</evidence>
<evidence type="ECO:0000313" key="2">
    <source>
        <dbReference type="Proteomes" id="UP000297834"/>
    </source>
</evidence>
<dbReference type="SUPFAM" id="SSF140736">
    <property type="entry name" value="Rv1873-like"/>
    <property type="match status" value="1"/>
</dbReference>
<gene>
    <name evidence="1" type="ORF">E2B99_09565</name>
</gene>
<comment type="caution">
    <text evidence="1">The sequence shown here is derived from an EMBL/GenBank/DDBJ whole genome shotgun (WGS) entry which is preliminary data.</text>
</comment>
<dbReference type="PIRSF" id="PIRSF008546">
    <property type="entry name" value="UCP008546"/>
    <property type="match status" value="1"/>
</dbReference>
<keyword evidence="2" id="KW-1185">Reference proteome</keyword>
<dbReference type="Gene3D" id="1.25.40.380">
    <property type="entry name" value="Protein of unknown function DUF1810"/>
    <property type="match status" value="1"/>
</dbReference>